<dbReference type="NCBIfam" id="TIGR03654">
    <property type="entry name" value="L6_bact"/>
    <property type="match status" value="1"/>
</dbReference>
<keyword evidence="1 5" id="KW-0689">Ribosomal protein</keyword>
<dbReference type="GO" id="GO:0022625">
    <property type="term" value="C:cytosolic large ribosomal subunit"/>
    <property type="evidence" value="ECO:0007669"/>
    <property type="project" value="UniProtKB-UniRule"/>
</dbReference>
<dbReference type="SUPFAM" id="SSF56053">
    <property type="entry name" value="Ribosomal protein L6"/>
    <property type="match status" value="2"/>
</dbReference>
<evidence type="ECO:0000256" key="1">
    <source>
        <dbReference type="ARBA" id="ARBA00022980"/>
    </source>
</evidence>
<dbReference type="PANTHER" id="PTHR11655:SF14">
    <property type="entry name" value="LARGE RIBOSOMAL SUBUNIT PROTEIN UL6M"/>
    <property type="match status" value="1"/>
</dbReference>
<dbReference type="GO" id="GO:0019843">
    <property type="term" value="F:rRNA binding"/>
    <property type="evidence" value="ECO:0007669"/>
    <property type="project" value="UniProtKB-UniRule"/>
</dbReference>
<dbReference type="InterPro" id="IPR002358">
    <property type="entry name" value="Ribosomal_uL6_CS"/>
</dbReference>
<sequence length="177" mass="19107">MSRLAKKPIPVPDKVSVKINGTELTVRGPAGEVSRQFCPDIAIIAQDNAVVLTPQTETKETMALWGTYASEIKSMLKGAVTPFTKKLVVEGIGFKSEVKDGKLVSSLGFTHPVKIPIPKGIAATAVKNIITVSGVDKELVGRFAAEIRALKKPEPYKGKGIHYEGEVIRRKEGKKTV</sequence>
<dbReference type="Pfam" id="PF00347">
    <property type="entry name" value="Ribosomal_L6"/>
    <property type="match status" value="2"/>
</dbReference>
<feature type="domain" description="Large ribosomal subunit protein uL6 alpha-beta" evidence="7">
    <location>
        <begin position="11"/>
        <end position="78"/>
    </location>
</feature>
<proteinExistence type="inferred from homology"/>
<evidence type="ECO:0000256" key="2">
    <source>
        <dbReference type="ARBA" id="ARBA00023274"/>
    </source>
</evidence>
<dbReference type="EMBL" id="MHSL01000007">
    <property type="protein sequence ID" value="OHA44270.1"/>
    <property type="molecule type" value="Genomic_DNA"/>
</dbReference>
<evidence type="ECO:0000313" key="8">
    <source>
        <dbReference type="EMBL" id="OHA44270.1"/>
    </source>
</evidence>
<dbReference type="GO" id="GO:0003735">
    <property type="term" value="F:structural constituent of ribosome"/>
    <property type="evidence" value="ECO:0007669"/>
    <property type="project" value="UniProtKB-UniRule"/>
</dbReference>
<organism evidence="8 9">
    <name type="scientific">Candidatus Taylorbacteria bacterium RIFCSPLOWO2_12_FULL_44_15c</name>
    <dbReference type="NCBI Taxonomy" id="1802333"/>
    <lineage>
        <taxon>Bacteria</taxon>
        <taxon>Candidatus Tayloriibacteriota</taxon>
    </lineage>
</organism>
<dbReference type="PROSITE" id="PS00525">
    <property type="entry name" value="RIBOSOMAL_L6_1"/>
    <property type="match status" value="1"/>
</dbReference>
<dbReference type="InterPro" id="IPR019906">
    <property type="entry name" value="Ribosomal_uL6_bac-type"/>
</dbReference>
<dbReference type="InterPro" id="IPR000702">
    <property type="entry name" value="Ribosomal_uL6-like"/>
</dbReference>
<comment type="function">
    <text evidence="6">This protein binds to the 23S rRNA, and is important in its secondary structure. It is located near the subunit interface in the base of the L7/L12 stalk, and near the tRNA binding site of the peptidyltransferase center.</text>
</comment>
<evidence type="ECO:0000259" key="7">
    <source>
        <dbReference type="Pfam" id="PF00347"/>
    </source>
</evidence>
<dbReference type="PRINTS" id="PR00059">
    <property type="entry name" value="RIBOSOMALL6"/>
</dbReference>
<evidence type="ECO:0000256" key="4">
    <source>
        <dbReference type="NCBIfam" id="TIGR03654"/>
    </source>
</evidence>
<dbReference type="AlphaFoldDB" id="A0A1G2P7I8"/>
<evidence type="ECO:0000256" key="6">
    <source>
        <dbReference type="RuleBase" id="RU003870"/>
    </source>
</evidence>
<dbReference type="GO" id="GO:0002181">
    <property type="term" value="P:cytoplasmic translation"/>
    <property type="evidence" value="ECO:0007669"/>
    <property type="project" value="TreeGrafter"/>
</dbReference>
<evidence type="ECO:0000256" key="5">
    <source>
        <dbReference type="RuleBase" id="RU003869"/>
    </source>
</evidence>
<evidence type="ECO:0000313" key="9">
    <source>
        <dbReference type="Proteomes" id="UP000176355"/>
    </source>
</evidence>
<dbReference type="PIRSF" id="PIRSF002162">
    <property type="entry name" value="Ribosomal_L6"/>
    <property type="match status" value="1"/>
</dbReference>
<dbReference type="Gene3D" id="3.90.930.12">
    <property type="entry name" value="Ribosomal protein L6, alpha-beta domain"/>
    <property type="match status" value="2"/>
</dbReference>
<dbReference type="Proteomes" id="UP000176355">
    <property type="component" value="Unassembled WGS sequence"/>
</dbReference>
<keyword evidence="6" id="KW-0699">rRNA-binding</keyword>
<dbReference type="InterPro" id="IPR036789">
    <property type="entry name" value="Ribosomal_uL6-like_a/b-dom_sf"/>
</dbReference>
<protein>
    <recommendedName>
        <fullName evidence="3 4">50S ribosomal protein L6</fullName>
    </recommendedName>
</protein>
<keyword evidence="6" id="KW-0694">RNA-binding</keyword>
<reference evidence="8 9" key="1">
    <citation type="journal article" date="2016" name="Nat. Commun.">
        <title>Thousands of microbial genomes shed light on interconnected biogeochemical processes in an aquifer system.</title>
        <authorList>
            <person name="Anantharaman K."/>
            <person name="Brown C.T."/>
            <person name="Hug L.A."/>
            <person name="Sharon I."/>
            <person name="Castelle C.J."/>
            <person name="Probst A.J."/>
            <person name="Thomas B.C."/>
            <person name="Singh A."/>
            <person name="Wilkins M.J."/>
            <person name="Karaoz U."/>
            <person name="Brodie E.L."/>
            <person name="Williams K.H."/>
            <person name="Hubbard S.S."/>
            <person name="Banfield J.F."/>
        </authorList>
    </citation>
    <scope>NUCLEOTIDE SEQUENCE [LARGE SCALE GENOMIC DNA]</scope>
</reference>
<gene>
    <name evidence="8" type="ORF">A3G03_02975</name>
</gene>
<keyword evidence="2 5" id="KW-0687">Ribonucleoprotein</keyword>
<dbReference type="InterPro" id="IPR020040">
    <property type="entry name" value="Ribosomal_uL6_a/b-dom"/>
</dbReference>
<dbReference type="PANTHER" id="PTHR11655">
    <property type="entry name" value="60S/50S RIBOSOMAL PROTEIN L6/L9"/>
    <property type="match status" value="1"/>
</dbReference>
<feature type="domain" description="Large ribosomal subunit protein uL6 alpha-beta" evidence="7">
    <location>
        <begin position="91"/>
        <end position="163"/>
    </location>
</feature>
<name>A0A1G2P7I8_9BACT</name>
<dbReference type="STRING" id="1802333.A3G03_02975"/>
<accession>A0A1G2P7I8</accession>
<comment type="caution">
    <text evidence="8">The sequence shown here is derived from an EMBL/GenBank/DDBJ whole genome shotgun (WGS) entry which is preliminary data.</text>
</comment>
<comment type="similarity">
    <text evidence="5">Belongs to the universal ribosomal protein uL6 family.</text>
</comment>
<evidence type="ECO:0000256" key="3">
    <source>
        <dbReference type="ARBA" id="ARBA00035454"/>
    </source>
</evidence>